<comment type="caution">
    <text evidence="2">The sequence shown here is derived from an EMBL/GenBank/DDBJ whole genome shotgun (WGS) entry which is preliminary data.</text>
</comment>
<evidence type="ECO:0000313" key="3">
    <source>
        <dbReference type="Proteomes" id="UP001300502"/>
    </source>
</evidence>
<dbReference type="Gene3D" id="2.30.30.100">
    <property type="match status" value="1"/>
</dbReference>
<dbReference type="InterPro" id="IPR039683">
    <property type="entry name" value="Lsm12-like"/>
</dbReference>
<dbReference type="Pfam" id="PF09793">
    <property type="entry name" value="AD"/>
    <property type="match status" value="1"/>
</dbReference>
<feature type="domain" description="AD" evidence="1">
    <location>
        <begin position="78"/>
        <end position="171"/>
    </location>
</feature>
<keyword evidence="3" id="KW-1185">Reference proteome</keyword>
<sequence length="175" mass="19639">MQVDDWIVGLDVELCTFDGKEYRGVVYTYDADANCVVLVKPSKDAPKSDLRILKASLIKNIQVLGKADGVDHLPQQLPPLNLEALKVREEQALQKARKDLSRIGVGVSQQAQEIFDALCKTLPCQWEGDTIVIFDSVKLKKPYGVQDLEGTEVEAVNRVKVVLENELQKLQQRQH</sequence>
<organism evidence="2 3">
    <name type="scientific">Galdieria yellowstonensis</name>
    <dbReference type="NCBI Taxonomy" id="3028027"/>
    <lineage>
        <taxon>Eukaryota</taxon>
        <taxon>Rhodophyta</taxon>
        <taxon>Bangiophyceae</taxon>
        <taxon>Galdieriales</taxon>
        <taxon>Galdieriaceae</taxon>
        <taxon>Galdieria</taxon>
    </lineage>
</organism>
<dbReference type="PROSITE" id="PS52001">
    <property type="entry name" value="AD"/>
    <property type="match status" value="1"/>
</dbReference>
<accession>A0AAV9IM76</accession>
<proteinExistence type="predicted"/>
<reference evidence="2 3" key="1">
    <citation type="submission" date="2022-07" db="EMBL/GenBank/DDBJ databases">
        <title>Genome-wide signatures of adaptation to extreme environments.</title>
        <authorList>
            <person name="Cho C.H."/>
            <person name="Yoon H.S."/>
        </authorList>
    </citation>
    <scope>NUCLEOTIDE SEQUENCE [LARGE SCALE GENOMIC DNA]</scope>
    <source>
        <strain evidence="2 3">108.79 E11</strain>
    </source>
</reference>
<dbReference type="EMBL" id="JANCYU010000067">
    <property type="protein sequence ID" value="KAK4528640.1"/>
    <property type="molecule type" value="Genomic_DNA"/>
</dbReference>
<dbReference type="SMART" id="SM00995">
    <property type="entry name" value="AD"/>
    <property type="match status" value="1"/>
</dbReference>
<protein>
    <recommendedName>
        <fullName evidence="1">AD domain-containing protein</fullName>
    </recommendedName>
</protein>
<dbReference type="Proteomes" id="UP001300502">
    <property type="component" value="Unassembled WGS sequence"/>
</dbReference>
<gene>
    <name evidence="2" type="ORF">GAYE_SCF62G6585</name>
</gene>
<name>A0AAV9IM76_9RHOD</name>
<dbReference type="InterPro" id="IPR047574">
    <property type="entry name" value="AD"/>
</dbReference>
<dbReference type="PANTHER" id="PTHR13542">
    <property type="entry name" value="LSM12 HOMOLOG"/>
    <property type="match status" value="1"/>
</dbReference>
<evidence type="ECO:0000259" key="1">
    <source>
        <dbReference type="PROSITE" id="PS52001"/>
    </source>
</evidence>
<dbReference type="InterPro" id="IPR019181">
    <property type="entry name" value="LSM12_ABD"/>
</dbReference>
<evidence type="ECO:0000313" key="2">
    <source>
        <dbReference type="EMBL" id="KAK4528640.1"/>
    </source>
</evidence>
<dbReference type="AlphaFoldDB" id="A0AAV9IM76"/>